<dbReference type="Proteomes" id="UP000186039">
    <property type="component" value="Unassembled WGS sequence"/>
</dbReference>
<feature type="region of interest" description="Disordered" evidence="1">
    <location>
        <begin position="9"/>
        <end position="40"/>
    </location>
</feature>
<proteinExistence type="predicted"/>
<name>A0ABX3F7D1_9VIBR</name>
<organism evidence="2 3">
    <name type="scientific">Vibrio panuliri</name>
    <dbReference type="NCBI Taxonomy" id="1381081"/>
    <lineage>
        <taxon>Bacteria</taxon>
        <taxon>Pseudomonadati</taxon>
        <taxon>Pseudomonadota</taxon>
        <taxon>Gammaproteobacteria</taxon>
        <taxon>Vibrionales</taxon>
        <taxon>Vibrionaceae</taxon>
        <taxon>Vibrio</taxon>
    </lineage>
</organism>
<evidence type="ECO:0000313" key="3">
    <source>
        <dbReference type="Proteomes" id="UP000186039"/>
    </source>
</evidence>
<keyword evidence="3" id="KW-1185">Reference proteome</keyword>
<gene>
    <name evidence="2" type="ORF">BIY20_16720</name>
</gene>
<reference evidence="2 3" key="1">
    <citation type="submission" date="2016-09" db="EMBL/GenBank/DDBJ databases">
        <title>Genomic Taxonomy of the Vibrionaceae.</title>
        <authorList>
            <person name="Gonzalez-Castillo A."/>
            <person name="Gomez-Gil B."/>
            <person name="Enciso-Ibarra K."/>
        </authorList>
    </citation>
    <scope>NUCLEOTIDE SEQUENCE [LARGE SCALE GENOMIC DNA]</scope>
    <source>
        <strain evidence="2 3">CAIM 1902</strain>
    </source>
</reference>
<feature type="compositionally biased region" description="Polar residues" evidence="1">
    <location>
        <begin position="9"/>
        <end position="22"/>
    </location>
</feature>
<evidence type="ECO:0000256" key="1">
    <source>
        <dbReference type="SAM" id="MobiDB-lite"/>
    </source>
</evidence>
<accession>A0ABX3F7D1</accession>
<dbReference type="EMBL" id="MJMH01000229">
    <property type="protein sequence ID" value="OLQ84963.1"/>
    <property type="molecule type" value="Genomic_DNA"/>
</dbReference>
<evidence type="ECO:0000313" key="2">
    <source>
        <dbReference type="EMBL" id="OLQ84963.1"/>
    </source>
</evidence>
<feature type="compositionally biased region" description="Low complexity" evidence="1">
    <location>
        <begin position="25"/>
        <end position="34"/>
    </location>
</feature>
<comment type="caution">
    <text evidence="2">The sequence shown here is derived from an EMBL/GenBank/DDBJ whole genome shotgun (WGS) entry which is preliminary data.</text>
</comment>
<sequence>MLTACFSLFSTQHQTNSGQTDSQNEKQNQTQNTNVSIGQRAHHIKKCDFYHTKYSCYGG</sequence>
<protein>
    <submittedName>
        <fullName evidence="2">Uncharacterized protein</fullName>
    </submittedName>
</protein>